<gene>
    <name evidence="1" type="ORF">ACFO0B_26925</name>
</gene>
<dbReference type="SUPFAM" id="SSF46785">
    <property type="entry name" value="Winged helix' DNA-binding domain"/>
    <property type="match status" value="1"/>
</dbReference>
<dbReference type="PANTHER" id="PTHR33221:SF13">
    <property type="entry name" value="TRANSCRIPTIONAL REGULATOR-RELATED"/>
    <property type="match status" value="1"/>
</dbReference>
<dbReference type="PROSITE" id="PS51197">
    <property type="entry name" value="HTH_RRF2_2"/>
    <property type="match status" value="1"/>
</dbReference>
<protein>
    <submittedName>
        <fullName evidence="1">RrF2 family transcriptional regulator</fullName>
    </submittedName>
</protein>
<proteinExistence type="predicted"/>
<dbReference type="Gene3D" id="1.10.10.10">
    <property type="entry name" value="Winged helix-like DNA-binding domain superfamily/Winged helix DNA-binding domain"/>
    <property type="match status" value="1"/>
</dbReference>
<dbReference type="InterPro" id="IPR000944">
    <property type="entry name" value="Tscrpt_reg_Rrf2"/>
</dbReference>
<dbReference type="RefSeq" id="WP_378615650.1">
    <property type="nucleotide sequence ID" value="NZ_JBHSAX010000022.1"/>
</dbReference>
<dbReference type="Proteomes" id="UP001595696">
    <property type="component" value="Unassembled WGS sequence"/>
</dbReference>
<sequence length="157" mass="17186">MSQGVEWGAHCCMLIGWLGSEQAVPTARLAEAFDLPTAYLNKCLQALTRAGILTSTPGARGGFRLARPFDQVTLLDVIVAIEGPDDAFHCSEIRRKGMGAQRPVEDFLQPCGISRAFRQAELNWRKELATQTLADLARQVPSGAPEAARRWYSRATA</sequence>
<comment type="caution">
    <text evidence="1">The sequence shown here is derived from an EMBL/GenBank/DDBJ whole genome shotgun (WGS) entry which is preliminary data.</text>
</comment>
<evidence type="ECO:0000313" key="2">
    <source>
        <dbReference type="Proteomes" id="UP001595696"/>
    </source>
</evidence>
<name>A0ABV8E0L7_9NOCA</name>
<organism evidence="1 2">
    <name type="scientific">Nocardia jiangsuensis</name>
    <dbReference type="NCBI Taxonomy" id="1691563"/>
    <lineage>
        <taxon>Bacteria</taxon>
        <taxon>Bacillati</taxon>
        <taxon>Actinomycetota</taxon>
        <taxon>Actinomycetes</taxon>
        <taxon>Mycobacteriales</taxon>
        <taxon>Nocardiaceae</taxon>
        <taxon>Nocardia</taxon>
    </lineage>
</organism>
<accession>A0ABV8E0L7</accession>
<dbReference type="EMBL" id="JBHSAX010000022">
    <property type="protein sequence ID" value="MFC3965639.1"/>
    <property type="molecule type" value="Genomic_DNA"/>
</dbReference>
<dbReference type="NCBIfam" id="TIGR00738">
    <property type="entry name" value="rrf2_super"/>
    <property type="match status" value="1"/>
</dbReference>
<dbReference type="PROSITE" id="PS01332">
    <property type="entry name" value="HTH_RRF2_1"/>
    <property type="match status" value="1"/>
</dbReference>
<dbReference type="InterPro" id="IPR030489">
    <property type="entry name" value="TR_Rrf2-type_CS"/>
</dbReference>
<evidence type="ECO:0000313" key="1">
    <source>
        <dbReference type="EMBL" id="MFC3965639.1"/>
    </source>
</evidence>
<dbReference type="PANTHER" id="PTHR33221">
    <property type="entry name" value="WINGED HELIX-TURN-HELIX TRANSCRIPTIONAL REGULATOR, RRF2 FAMILY"/>
    <property type="match status" value="1"/>
</dbReference>
<dbReference type="InterPro" id="IPR036390">
    <property type="entry name" value="WH_DNA-bd_sf"/>
</dbReference>
<reference evidence="2" key="1">
    <citation type="journal article" date="2019" name="Int. J. Syst. Evol. Microbiol.">
        <title>The Global Catalogue of Microorganisms (GCM) 10K type strain sequencing project: providing services to taxonomists for standard genome sequencing and annotation.</title>
        <authorList>
            <consortium name="The Broad Institute Genomics Platform"/>
            <consortium name="The Broad Institute Genome Sequencing Center for Infectious Disease"/>
            <person name="Wu L."/>
            <person name="Ma J."/>
        </authorList>
    </citation>
    <scope>NUCLEOTIDE SEQUENCE [LARGE SCALE GENOMIC DNA]</scope>
    <source>
        <strain evidence="2">CGMCC 4.7330</strain>
    </source>
</reference>
<keyword evidence="2" id="KW-1185">Reference proteome</keyword>
<dbReference type="InterPro" id="IPR036388">
    <property type="entry name" value="WH-like_DNA-bd_sf"/>
</dbReference>
<dbReference type="Pfam" id="PF02082">
    <property type="entry name" value="Rrf2"/>
    <property type="match status" value="1"/>
</dbReference>